<sequence>MPLTQHEIDLFNHIVAKEIDSPYTSSICCRDNCCAERTAPYRVAMDWSSLQGVGPGGSPRIRIGADRLGMRPADAARAKKGKIHCHRWR</sequence>
<protein>
    <submittedName>
        <fullName evidence="1">Uncharacterized protein</fullName>
    </submittedName>
</protein>
<gene>
    <name evidence="1" type="ORF">RG540_PA06930</name>
</gene>
<reference evidence="2" key="1">
    <citation type="journal article" date="2014" name="BMC Genomics">
        <title>Genome sequencing of two Neorhizobium galegae strains reveals a noeT gene responsible for the unusual acetylation of the nodulation factors.</title>
        <authorList>
            <person name="Osterman J."/>
            <person name="Marsh J."/>
            <person name="Laine P.K."/>
            <person name="Zeng Z."/>
            <person name="Alatalo E."/>
            <person name="Sullivan J.T."/>
            <person name="Young J.P."/>
            <person name="Thomas-Oates J."/>
            <person name="Paulin L."/>
            <person name="Lindstrom K."/>
        </authorList>
    </citation>
    <scope>NUCLEOTIDE SEQUENCE [LARGE SCALE GENOMIC DNA]</scope>
    <source>
        <strain evidence="2">HAMBI 540</strain>
    </source>
</reference>
<dbReference type="EMBL" id="HG938354">
    <property type="protein sequence ID" value="CDN51369.1"/>
    <property type="molecule type" value="Genomic_DNA"/>
</dbReference>
<keyword evidence="1" id="KW-0614">Plasmid</keyword>
<dbReference type="AlphaFoldDB" id="A0A068SZY1"/>
<organism evidence="1 2">
    <name type="scientific">Neorhizobium galegae bv. orientalis str. HAMBI 540</name>
    <dbReference type="NCBI Taxonomy" id="1028800"/>
    <lineage>
        <taxon>Bacteria</taxon>
        <taxon>Pseudomonadati</taxon>
        <taxon>Pseudomonadota</taxon>
        <taxon>Alphaproteobacteria</taxon>
        <taxon>Hyphomicrobiales</taxon>
        <taxon>Rhizobiaceae</taxon>
        <taxon>Rhizobium/Agrobacterium group</taxon>
        <taxon>Neorhizobium</taxon>
    </lineage>
</organism>
<dbReference type="GeneID" id="96993144"/>
<geneLocation type="plasmid" evidence="2">
    <name>II</name>
</geneLocation>
<keyword evidence="2" id="KW-1185">Reference proteome</keyword>
<name>A0A068SZY1_NEOGA</name>
<dbReference type="HOGENOM" id="CLU_2451588_0_0_5"/>
<dbReference type="OrthoDB" id="1425103at2"/>
<proteinExistence type="predicted"/>
<dbReference type="PATRIC" id="fig|1028800.3.peg.5316"/>
<evidence type="ECO:0000313" key="2">
    <source>
        <dbReference type="Proteomes" id="UP000028181"/>
    </source>
</evidence>
<accession>A0A068SZY1</accession>
<dbReference type="RefSeq" id="WP_041364809.1">
    <property type="nucleotide sequence ID" value="NZ_HG938354.1"/>
</dbReference>
<dbReference type="Proteomes" id="UP000028181">
    <property type="component" value="Plasmid pHAMBI540a"/>
</dbReference>
<dbReference type="KEGG" id="ngg:RG540_PA06930"/>
<evidence type="ECO:0000313" key="1">
    <source>
        <dbReference type="EMBL" id="CDN51369.1"/>
    </source>
</evidence>